<dbReference type="SUPFAM" id="SSF51735">
    <property type="entry name" value="NAD(P)-binding Rossmann-fold domains"/>
    <property type="match status" value="1"/>
</dbReference>
<dbReference type="InterPro" id="IPR002347">
    <property type="entry name" value="SDR_fam"/>
</dbReference>
<comment type="similarity">
    <text evidence="1">Belongs to the short-chain dehydrogenases/reductases (SDR) family.</text>
</comment>
<dbReference type="OrthoDB" id="5786478at2"/>
<evidence type="ECO:0000256" key="1">
    <source>
        <dbReference type="ARBA" id="ARBA00006484"/>
    </source>
</evidence>
<dbReference type="InterPro" id="IPR036291">
    <property type="entry name" value="NAD(P)-bd_dom_sf"/>
</dbReference>
<evidence type="ECO:0000313" key="3">
    <source>
        <dbReference type="EMBL" id="AMO93122.1"/>
    </source>
</evidence>
<dbReference type="Proteomes" id="UP000072421">
    <property type="component" value="Chromosome"/>
</dbReference>
<gene>
    <name evidence="3" type="ORF">CFter6_0391</name>
</gene>
<dbReference type="AlphaFoldDB" id="A0A127P5M5"/>
<evidence type="ECO:0008006" key="5">
    <source>
        <dbReference type="Google" id="ProtNLM"/>
    </source>
</evidence>
<dbReference type="RefSeq" id="WP_061538491.1">
    <property type="nucleotide sequence ID" value="NZ_CP013232.1"/>
</dbReference>
<dbReference type="EMBL" id="CP013232">
    <property type="protein sequence ID" value="AMO93122.1"/>
    <property type="molecule type" value="Genomic_DNA"/>
</dbReference>
<dbReference type="PANTHER" id="PTHR24320">
    <property type="entry name" value="RETINOL DEHYDROGENASE"/>
    <property type="match status" value="1"/>
</dbReference>
<dbReference type="PATRIC" id="fig|158899.10.peg.391"/>
<dbReference type="PRINTS" id="PR00081">
    <property type="entry name" value="GDHRDH"/>
</dbReference>
<name>A0A127P5M5_9BURK</name>
<dbReference type="Gene3D" id="3.40.50.720">
    <property type="entry name" value="NAD(P)-binding Rossmann-like Domain"/>
    <property type="match status" value="1"/>
</dbReference>
<proteinExistence type="inferred from homology"/>
<evidence type="ECO:0000313" key="4">
    <source>
        <dbReference type="Proteomes" id="UP000072421"/>
    </source>
</evidence>
<dbReference type="PANTHER" id="PTHR24320:SF274">
    <property type="entry name" value="CHAIN DEHYDROGENASE, PUTATIVE (AFU_ORTHOLOGUE AFUA_4G00440)-RELATED"/>
    <property type="match status" value="1"/>
</dbReference>
<organism evidence="3">
    <name type="scientific">Collimonas fungivorans</name>
    <dbReference type="NCBI Taxonomy" id="158899"/>
    <lineage>
        <taxon>Bacteria</taxon>
        <taxon>Pseudomonadati</taxon>
        <taxon>Pseudomonadota</taxon>
        <taxon>Betaproteobacteria</taxon>
        <taxon>Burkholderiales</taxon>
        <taxon>Oxalobacteraceae</taxon>
        <taxon>Collimonas</taxon>
    </lineage>
</organism>
<protein>
    <recommendedName>
        <fullName evidence="5">NAD(P)-dependent dehydrogenase (Short-subunit alcohol dehydrogenase family)</fullName>
    </recommendedName>
</protein>
<accession>A0A127P5M5</accession>
<keyword evidence="2" id="KW-0560">Oxidoreductase</keyword>
<sequence>MARIFISGSSTGLGLMAAELLATQGHKLVLHARNPARANDVRQAFPGAEAIVAGDLETMAGAKEVAASVNALGHFDAIIHNAAVGYRESHRLTKDGLPHVFAINTLSAYILTALIDKPQRLVYLSSGMHHDADANLDDILWRKRRWSGSMAYAESKLHDAMLAFAIARRWPDVLSNSLEPGWVPTKMGGAGAPDDMDQAHRTQAWLAAGDDSKALVTGRYFYHMRPLAPNPQAKDVTLQERLIGLCEELSGVSLPA</sequence>
<reference evidence="3 4" key="1">
    <citation type="submission" date="2015-11" db="EMBL/GenBank/DDBJ databases">
        <title>Exploring the genomic traits of fungus-feeding bacterial genus Collimonas.</title>
        <authorList>
            <person name="Song C."/>
            <person name="Schmidt R."/>
            <person name="de Jager V."/>
            <person name="Krzyzanowska D."/>
            <person name="Jongedijk E."/>
            <person name="Cankar K."/>
            <person name="Beekwilder J."/>
            <person name="van Veen A."/>
            <person name="de Boer W."/>
            <person name="van Veen J.A."/>
            <person name="Garbeva P."/>
        </authorList>
    </citation>
    <scope>NUCLEOTIDE SEQUENCE [LARGE SCALE GENOMIC DNA]</scope>
    <source>
        <strain evidence="3 4">Ter6</strain>
    </source>
</reference>
<evidence type="ECO:0000256" key="2">
    <source>
        <dbReference type="ARBA" id="ARBA00023002"/>
    </source>
</evidence>
<dbReference type="GO" id="GO:0016491">
    <property type="term" value="F:oxidoreductase activity"/>
    <property type="evidence" value="ECO:0007669"/>
    <property type="project" value="UniProtKB-KW"/>
</dbReference>
<dbReference type="Pfam" id="PF00106">
    <property type="entry name" value="adh_short"/>
    <property type="match status" value="1"/>
</dbReference>